<dbReference type="Gene3D" id="3.20.20.140">
    <property type="entry name" value="Metal-dependent hydrolases"/>
    <property type="match status" value="1"/>
</dbReference>
<evidence type="ECO:0000259" key="9">
    <source>
        <dbReference type="SMART" id="SM00481"/>
    </source>
</evidence>
<dbReference type="InterPro" id="IPR004013">
    <property type="entry name" value="PHP_dom"/>
</dbReference>
<dbReference type="Pfam" id="PF02811">
    <property type="entry name" value="PHP"/>
    <property type="match status" value="1"/>
</dbReference>
<dbReference type="InterPro" id="IPR016195">
    <property type="entry name" value="Pol/histidinol_Pase-like"/>
</dbReference>
<dbReference type="Gene3D" id="2.40.50.140">
    <property type="entry name" value="Nucleic acid-binding proteins"/>
    <property type="match status" value="1"/>
</dbReference>
<dbReference type="InterPro" id="IPR011708">
    <property type="entry name" value="DNA_pol3_alpha_NTPase_dom"/>
</dbReference>
<keyword evidence="4" id="KW-0808">Transferase</keyword>
<dbReference type="EC" id="2.7.7.7" evidence="2"/>
<protein>
    <recommendedName>
        <fullName evidence="3">DNA polymerase III subunit alpha</fullName>
        <ecNumber evidence="2">2.7.7.7</ecNumber>
    </recommendedName>
</protein>
<dbReference type="Pfam" id="PF14579">
    <property type="entry name" value="HHH_6"/>
    <property type="match status" value="1"/>
</dbReference>
<dbReference type="InterPro" id="IPR040982">
    <property type="entry name" value="DNA_pol3_finger"/>
</dbReference>
<evidence type="ECO:0000256" key="1">
    <source>
        <dbReference type="ARBA" id="ARBA00004496"/>
    </source>
</evidence>
<comment type="subcellular location">
    <subcellularLocation>
        <location evidence="1">Cytoplasm</location>
    </subcellularLocation>
</comment>
<dbReference type="EMBL" id="PCXE01000010">
    <property type="protein sequence ID" value="PIR26891.1"/>
    <property type="molecule type" value="Genomic_DNA"/>
</dbReference>
<dbReference type="NCBIfam" id="TIGR00594">
    <property type="entry name" value="polc"/>
    <property type="match status" value="1"/>
</dbReference>
<dbReference type="CDD" id="cd04485">
    <property type="entry name" value="DnaE_OBF"/>
    <property type="match status" value="1"/>
</dbReference>
<dbReference type="CDD" id="cd12113">
    <property type="entry name" value="PHP_PolIIIA_DnaE3"/>
    <property type="match status" value="1"/>
</dbReference>
<dbReference type="InterPro" id="IPR012340">
    <property type="entry name" value="NA-bd_OB-fold"/>
</dbReference>
<dbReference type="NCBIfam" id="NF005298">
    <property type="entry name" value="PRK06826.1"/>
    <property type="match status" value="1"/>
</dbReference>
<dbReference type="NCBIfam" id="NF004226">
    <property type="entry name" value="PRK05673.1"/>
    <property type="match status" value="1"/>
</dbReference>
<evidence type="ECO:0000256" key="4">
    <source>
        <dbReference type="ARBA" id="ARBA00022679"/>
    </source>
</evidence>
<dbReference type="PANTHER" id="PTHR32294:SF0">
    <property type="entry name" value="DNA POLYMERASE III SUBUNIT ALPHA"/>
    <property type="match status" value="1"/>
</dbReference>
<name>A0A2H0PXV6_9BACT</name>
<dbReference type="Pfam" id="PF07733">
    <property type="entry name" value="DNA_pol3_alpha"/>
    <property type="match status" value="1"/>
</dbReference>
<evidence type="ECO:0000313" key="10">
    <source>
        <dbReference type="EMBL" id="PIR26891.1"/>
    </source>
</evidence>
<dbReference type="Pfam" id="PF17657">
    <property type="entry name" value="DNA_pol3_finger"/>
    <property type="match status" value="1"/>
</dbReference>
<dbReference type="InterPro" id="IPR004365">
    <property type="entry name" value="NA-bd_OB_tRNA"/>
</dbReference>
<dbReference type="GO" id="GO:0003887">
    <property type="term" value="F:DNA-directed DNA polymerase activity"/>
    <property type="evidence" value="ECO:0007669"/>
    <property type="project" value="UniProtKB-KW"/>
</dbReference>
<dbReference type="InterPro" id="IPR003141">
    <property type="entry name" value="Pol/His_phosphatase_N"/>
</dbReference>
<organism evidence="10 11">
    <name type="scientific">Candidatus Brennerbacteria bacterium CG11_big_fil_rev_8_21_14_0_20_43_10</name>
    <dbReference type="NCBI Taxonomy" id="1974523"/>
    <lineage>
        <taxon>Bacteria</taxon>
        <taxon>Candidatus Brenneribacteriota</taxon>
    </lineage>
</organism>
<dbReference type="GO" id="GO:0005737">
    <property type="term" value="C:cytoplasm"/>
    <property type="evidence" value="ECO:0007669"/>
    <property type="project" value="UniProtKB-SubCell"/>
</dbReference>
<dbReference type="GO" id="GO:0003676">
    <property type="term" value="F:nucleic acid binding"/>
    <property type="evidence" value="ECO:0007669"/>
    <property type="project" value="InterPro"/>
</dbReference>
<dbReference type="Gene3D" id="1.10.150.870">
    <property type="match status" value="1"/>
</dbReference>
<evidence type="ECO:0000256" key="8">
    <source>
        <dbReference type="ARBA" id="ARBA00049244"/>
    </source>
</evidence>
<comment type="caution">
    <text evidence="10">The sequence shown here is derived from an EMBL/GenBank/DDBJ whole genome shotgun (WGS) entry which is preliminary data.</text>
</comment>
<dbReference type="InterPro" id="IPR041931">
    <property type="entry name" value="DNA_pol3_alpha_thumb_dom"/>
</dbReference>
<keyword evidence="5" id="KW-0548">Nucleotidyltransferase</keyword>
<dbReference type="SMART" id="SM00481">
    <property type="entry name" value="POLIIIAc"/>
    <property type="match status" value="1"/>
</dbReference>
<dbReference type="InterPro" id="IPR004805">
    <property type="entry name" value="DnaE2/DnaE/PolC"/>
</dbReference>
<reference evidence="10 11" key="1">
    <citation type="submission" date="2017-09" db="EMBL/GenBank/DDBJ databases">
        <title>Depth-based differentiation of microbial function through sediment-hosted aquifers and enrichment of novel symbionts in the deep terrestrial subsurface.</title>
        <authorList>
            <person name="Probst A.J."/>
            <person name="Ladd B."/>
            <person name="Jarett J.K."/>
            <person name="Geller-Mcgrath D.E."/>
            <person name="Sieber C.M."/>
            <person name="Emerson J.B."/>
            <person name="Anantharaman K."/>
            <person name="Thomas B.C."/>
            <person name="Malmstrom R."/>
            <person name="Stieglmeier M."/>
            <person name="Klingl A."/>
            <person name="Woyke T."/>
            <person name="Ryan C.M."/>
            <person name="Banfield J.F."/>
        </authorList>
    </citation>
    <scope>NUCLEOTIDE SEQUENCE [LARGE SCALE GENOMIC DNA]</scope>
    <source>
        <strain evidence="10">CG11_big_fil_rev_8_21_14_0_20_43_10</strain>
    </source>
</reference>
<dbReference type="AlphaFoldDB" id="A0A2H0PXV6"/>
<comment type="catalytic activity">
    <reaction evidence="8">
        <text>DNA(n) + a 2'-deoxyribonucleoside 5'-triphosphate = DNA(n+1) + diphosphate</text>
        <dbReference type="Rhea" id="RHEA:22508"/>
        <dbReference type="Rhea" id="RHEA-COMP:17339"/>
        <dbReference type="Rhea" id="RHEA-COMP:17340"/>
        <dbReference type="ChEBI" id="CHEBI:33019"/>
        <dbReference type="ChEBI" id="CHEBI:61560"/>
        <dbReference type="ChEBI" id="CHEBI:173112"/>
        <dbReference type="EC" id="2.7.7.7"/>
    </reaction>
</comment>
<dbReference type="GO" id="GO:0006260">
    <property type="term" value="P:DNA replication"/>
    <property type="evidence" value="ECO:0007669"/>
    <property type="project" value="UniProtKB-KW"/>
</dbReference>
<dbReference type="Pfam" id="PF01336">
    <property type="entry name" value="tRNA_anti-codon"/>
    <property type="match status" value="1"/>
</dbReference>
<evidence type="ECO:0000256" key="3">
    <source>
        <dbReference type="ARBA" id="ARBA00019114"/>
    </source>
</evidence>
<evidence type="ECO:0000256" key="7">
    <source>
        <dbReference type="ARBA" id="ARBA00022932"/>
    </source>
</evidence>
<gene>
    <name evidence="10" type="ORF">COV41_00525</name>
</gene>
<evidence type="ECO:0000256" key="2">
    <source>
        <dbReference type="ARBA" id="ARBA00012417"/>
    </source>
</evidence>
<sequence>MSFVHLHLHSHYSLLDGMSKVDDIIARAKELNMDSIAITDHGNMYAAIEFYKKAKKAGIKPIIGCELYLAMRTMYDKEAQKDSDYFHLLVFAKNITGYRNLIKLVSLAHLEGFYYKPRIDKTVLREHRDGLIALSGCLTGEIPRALLNKRYDLARRLVQEYLDIFSKENFYLELQHHPEIPEQIMVNEEIKKLAKEFNLRAILTCDSHYPRPEDRDAHDVFLSIQTKSLVDDKERMSMKNADFSIKDPQVIWDDIKNDPDLVLAFQNTSRFAEKCNLELELGTPIFPQFAVPEGETPEGYLRKLVWQGAERKYKEITTEIKQRMEYELNIIINKGFSDYFLIVYDFVHWAREQGILVGTRGSAAGSVVVYALDITDLDPIQYNLIFERFLNPERKMLPDIDIDIADDRRNEVIHYIEDKYGHDRVAQIVTFGIMKARLAVRDVARALGLPYSIGDQISKLIPFNATLDEALAHVSELKDLYDTNPDAKTVMDYAKRFEGVVRHASTHAAGVVIAPGPLTDYTPLQYAARDDSSICTQYDMYAVEDIGLIKIDLLGLANLTVLKNAERIVRKIADSEFDILQVQDGDRATYELLARAETIGIFQLESSGMRRYLKELKPTIFEDILSMIALYRPGPIDAIPDFIAAKCGRKQVAYLHPLLEPILKYTYGVIVTQEQVLEIARKFSGLTYGEADILRKAVGKKIKKLLDEQRDKFVQGAVRTHGIKQALAEKVWEFIEPFARYGFNRAHAARYARIAYQTAYLKVHYPQAFMAALLTSDFGNLDRIAIEITECHRMGITIVPPNVNKSFAEFGVDQETKNIIFSLASIKGVGMGVAEAIQEDRKTNGPYLSLTNFIERMPRQVVNKRTMESLIKSGAFDVFGERAQLLAGIDQMLRVSDSLNRQQSNNQMGLFGQGTRGGGNAVITLPHVPAATVKERMAWEKEFLGLYVSDNPLANYAGMLAKLATPISRLTLSMNGKRVKIGGVIASCRRIVTKNGKPMLFSNLQDCSNRKMEVVVFPDTLAKNPQLWQEDTVVVVEGRLNTRDGELKMICEKALAVSLPNPEAIETV</sequence>
<dbReference type="SUPFAM" id="SSF89550">
    <property type="entry name" value="PHP domain-like"/>
    <property type="match status" value="1"/>
</dbReference>
<accession>A0A2H0PXV6</accession>
<dbReference type="PANTHER" id="PTHR32294">
    <property type="entry name" value="DNA POLYMERASE III SUBUNIT ALPHA"/>
    <property type="match status" value="1"/>
</dbReference>
<evidence type="ECO:0000256" key="5">
    <source>
        <dbReference type="ARBA" id="ARBA00022695"/>
    </source>
</evidence>
<dbReference type="GO" id="GO:0008408">
    <property type="term" value="F:3'-5' exonuclease activity"/>
    <property type="evidence" value="ECO:0007669"/>
    <property type="project" value="InterPro"/>
</dbReference>
<keyword evidence="6" id="KW-0235">DNA replication</keyword>
<evidence type="ECO:0000256" key="6">
    <source>
        <dbReference type="ARBA" id="ARBA00022705"/>
    </source>
</evidence>
<proteinExistence type="predicted"/>
<dbReference type="Gene3D" id="1.10.10.1600">
    <property type="entry name" value="Bacterial DNA polymerase III alpha subunit, thumb domain"/>
    <property type="match status" value="1"/>
</dbReference>
<evidence type="ECO:0000313" key="11">
    <source>
        <dbReference type="Proteomes" id="UP000236846"/>
    </source>
</evidence>
<feature type="domain" description="Polymerase/histidinol phosphatase N-terminal" evidence="9">
    <location>
        <begin position="4"/>
        <end position="71"/>
    </location>
</feature>
<dbReference type="InterPro" id="IPR029460">
    <property type="entry name" value="DNAPol_HHH"/>
</dbReference>
<dbReference type="Proteomes" id="UP000236846">
    <property type="component" value="Unassembled WGS sequence"/>
</dbReference>
<keyword evidence="7" id="KW-0239">DNA-directed DNA polymerase</keyword>